<dbReference type="GO" id="GO:0005737">
    <property type="term" value="C:cytoplasm"/>
    <property type="evidence" value="ECO:0007669"/>
    <property type="project" value="TreeGrafter"/>
</dbReference>
<dbReference type="VEuPathDB" id="VectorBase:SCAU013968"/>
<feature type="compositionally biased region" description="Low complexity" evidence="1">
    <location>
        <begin position="237"/>
        <end position="266"/>
    </location>
</feature>
<feature type="region of interest" description="Disordered" evidence="1">
    <location>
        <begin position="237"/>
        <end position="267"/>
    </location>
</feature>
<dbReference type="EnsemblMetazoa" id="SCAU013968-RE">
    <property type="protein sequence ID" value="SCAU013968-PE"/>
    <property type="gene ID" value="SCAU013968"/>
</dbReference>
<evidence type="ECO:0000313" key="3">
    <source>
        <dbReference type="EnsemblMetazoa" id="SCAU013968-PB"/>
    </source>
</evidence>
<dbReference type="InterPro" id="IPR001849">
    <property type="entry name" value="PH_domain"/>
</dbReference>
<dbReference type="Gene3D" id="2.30.29.30">
    <property type="entry name" value="Pleckstrin-homology domain (PH domain)/Phosphotyrosine-binding domain (PTB)"/>
    <property type="match status" value="1"/>
</dbReference>
<dbReference type="InterPro" id="IPR011993">
    <property type="entry name" value="PH-like_dom_sf"/>
</dbReference>
<dbReference type="AlphaFoldDB" id="A0A1I8Q521"/>
<dbReference type="CDD" id="cd13384">
    <property type="entry name" value="PH_Gab2_2"/>
    <property type="match status" value="1"/>
</dbReference>
<evidence type="ECO:0000259" key="2">
    <source>
        <dbReference type="PROSITE" id="PS50003"/>
    </source>
</evidence>
<dbReference type="EnsemblMetazoa" id="SCAU013968-RD">
    <property type="protein sequence ID" value="SCAU013968-PD"/>
    <property type="gene ID" value="SCAU013968"/>
</dbReference>
<dbReference type="Proteomes" id="UP000095300">
    <property type="component" value="Unassembled WGS sequence"/>
</dbReference>
<dbReference type="PROSITE" id="PS50003">
    <property type="entry name" value="PH_DOMAIN"/>
    <property type="match status" value="1"/>
</dbReference>
<dbReference type="EnsemblMetazoa" id="SCAU013968-RB">
    <property type="protein sequence ID" value="SCAU013968-PB"/>
    <property type="gene ID" value="SCAU013968"/>
</dbReference>
<dbReference type="STRING" id="35570.A0A1I8Q521"/>
<accession>A0A1I8Q521</accession>
<dbReference type="PANTHER" id="PTHR45960:SF2">
    <property type="entry name" value="PROTEIN DAUGHTER OF SEVENLESS"/>
    <property type="match status" value="1"/>
</dbReference>
<feature type="compositionally biased region" description="Polar residues" evidence="1">
    <location>
        <begin position="383"/>
        <end position="396"/>
    </location>
</feature>
<gene>
    <name evidence="3" type="primary">106090449</name>
</gene>
<dbReference type="GO" id="GO:0007165">
    <property type="term" value="P:signal transduction"/>
    <property type="evidence" value="ECO:0007669"/>
    <property type="project" value="TreeGrafter"/>
</dbReference>
<protein>
    <recommendedName>
        <fullName evidence="2">PH domain-containing protein</fullName>
    </recommendedName>
</protein>
<dbReference type="Pfam" id="PF00169">
    <property type="entry name" value="PH"/>
    <property type="match status" value="1"/>
</dbReference>
<organism evidence="3 4">
    <name type="scientific">Stomoxys calcitrans</name>
    <name type="common">Stable fly</name>
    <name type="synonym">Conops calcitrans</name>
    <dbReference type="NCBI Taxonomy" id="35570"/>
    <lineage>
        <taxon>Eukaryota</taxon>
        <taxon>Metazoa</taxon>
        <taxon>Ecdysozoa</taxon>
        <taxon>Arthropoda</taxon>
        <taxon>Hexapoda</taxon>
        <taxon>Insecta</taxon>
        <taxon>Pterygota</taxon>
        <taxon>Neoptera</taxon>
        <taxon>Endopterygota</taxon>
        <taxon>Diptera</taxon>
        <taxon>Brachycera</taxon>
        <taxon>Muscomorpha</taxon>
        <taxon>Muscoidea</taxon>
        <taxon>Muscidae</taxon>
        <taxon>Stomoxys</taxon>
    </lineage>
</organism>
<dbReference type="OrthoDB" id="67516at2759"/>
<feature type="region of interest" description="Disordered" evidence="1">
    <location>
        <begin position="708"/>
        <end position="745"/>
    </location>
</feature>
<feature type="compositionally biased region" description="Low complexity" evidence="1">
    <location>
        <begin position="733"/>
        <end position="745"/>
    </location>
</feature>
<proteinExistence type="predicted"/>
<dbReference type="GO" id="GO:0035591">
    <property type="term" value="F:signaling adaptor activity"/>
    <property type="evidence" value="ECO:0007669"/>
    <property type="project" value="TreeGrafter"/>
</dbReference>
<evidence type="ECO:0000256" key="1">
    <source>
        <dbReference type="SAM" id="MobiDB-lite"/>
    </source>
</evidence>
<dbReference type="InterPro" id="IPR046355">
    <property type="entry name" value="Gab1-4-like"/>
</dbReference>
<evidence type="ECO:0000313" key="4">
    <source>
        <dbReference type="Proteomes" id="UP000095300"/>
    </source>
</evidence>
<reference evidence="3" key="2">
    <citation type="submission" date="2020-05" db="UniProtKB">
        <authorList>
            <consortium name="EnsemblMetazoa"/>
        </authorList>
    </citation>
    <scope>IDENTIFICATION</scope>
    <source>
        <strain evidence="3">USDA</strain>
    </source>
</reference>
<sequence>MNKEIYYEGWLIKSPPTKRIWRARWRRRWFTLKQGEIPEQFCLEYYADRKCRKLKGVIDLDQCEQVDCGLRLENRKQKFQFMFDIKTPKRTYYLAADTETDMRDWVNCICQVCHLHDTKQSQDENRTQNLATTIHTNSSNDTTTTTINSSSGTNAGGGNNTPQSFNHDILRKPPNVVVEQQPLTSAAAASCNHLNATTSTNAADDSSRAYVNTEYSNRETVLCDVQFEKQQLANVVNKQPQQRQSQQKTHHQQQQQQHNRQQQPQTASSAVYLNTDMFQDSSRLAVSSNGVVRKIPENLVINNTPLTDTQQHSVQPSPALSTASGPYIPISECYSGSPKFLLEANTHPSTPLNNLDPKFYDTPRSHNNIGLNLTNVQSYSPKITNCGTQQPVNVSKNRSHKSDSDSESVFTDDDEWAHPMPLREHMDRNTRPSDSSVENESFVLTYSQRFSKLPDDASKELKNITNNSAHNSNECLEKLAKVLKNKNNLILDFKDNEKSSTRDMPQFSDTENTSPAIIGPRDARSVVDESYDIPRSHQLPYCNMANIMDKITSPDANPIAASTPNLMASIESVPSSPASVISQLSSNVRTLPRPHCYTNAAPSKVEGNVFRYDFVEQTNVPPVNRKLKPKLSVEADKPPEEVAAKPPQLTSQVDHLANRLQTTQIQSPAGLVGGGVAVAASGNVVAGAKSHTENYGVFVGGGFIGTPGAPDNNLPQKPPSVDRKNKPNAYKIGNSNTLGNNTRRTTGAPLSMVLPNEQELPPSYAMETRTLPRQPKPNYALNQTNATSFSMSSSSQCNTPTMFVMHQRTASANAAMHHLTAAAAAATAKQQAAKQPMTKNEHRLQYFELDVANAPPISRQSVNMSTSSNSINASTLNNSNINRLALAADPARAPVQSKVVYKSVDFIKTEAFKRIREEREIENESHIKK</sequence>
<keyword evidence="4" id="KW-1185">Reference proteome</keyword>
<feature type="region of interest" description="Disordered" evidence="1">
    <location>
        <begin position="383"/>
        <end position="438"/>
    </location>
</feature>
<dbReference type="SMART" id="SM00233">
    <property type="entry name" value="PH"/>
    <property type="match status" value="1"/>
</dbReference>
<dbReference type="PANTHER" id="PTHR45960">
    <property type="entry name" value="GRB2-ASSOCIATED-BINDING PROTEIN"/>
    <property type="match status" value="1"/>
</dbReference>
<dbReference type="FunFam" id="2.30.29.30:FF:000286">
    <property type="entry name" value="PH-protein kinase domain containing protein"/>
    <property type="match status" value="1"/>
</dbReference>
<name>A0A1I8Q521_STOCA</name>
<feature type="compositionally biased region" description="Low complexity" evidence="1">
    <location>
        <begin position="132"/>
        <end position="153"/>
    </location>
</feature>
<feature type="region of interest" description="Disordered" evidence="1">
    <location>
        <begin position="499"/>
        <end position="518"/>
    </location>
</feature>
<reference evidence="4" key="1">
    <citation type="submission" date="2015-05" db="EMBL/GenBank/DDBJ databases">
        <authorList>
            <person name="Wilson R.K."/>
            <person name="Warren W.C."/>
            <person name="Olafson P."/>
        </authorList>
    </citation>
    <scope>NUCLEOTIDE SEQUENCE [LARGE SCALE GENOMIC DNA]</scope>
    <source>
        <strain evidence="4">USDA</strain>
    </source>
</reference>
<feature type="domain" description="PH" evidence="2">
    <location>
        <begin position="4"/>
        <end position="114"/>
    </location>
</feature>
<feature type="region of interest" description="Disordered" evidence="1">
    <location>
        <begin position="132"/>
        <end position="169"/>
    </location>
</feature>
<dbReference type="SUPFAM" id="SSF50729">
    <property type="entry name" value="PH domain-like"/>
    <property type="match status" value="1"/>
</dbReference>
<dbReference type="KEGG" id="scac:106090449"/>
<feature type="compositionally biased region" description="Basic and acidic residues" evidence="1">
    <location>
        <begin position="421"/>
        <end position="431"/>
    </location>
</feature>